<proteinExistence type="predicted"/>
<dbReference type="HOGENOM" id="CLU_2211337_0_0_1"/>
<protein>
    <submittedName>
        <fullName evidence="1">Uncharacterized protein</fullName>
    </submittedName>
</protein>
<reference evidence="1" key="1">
    <citation type="submission" date="2013-07" db="EMBL/GenBank/DDBJ databases">
        <title>The genome of an arbuscular mycorrhizal fungus provides insights into the evolution of the oldest plant symbiosis.</title>
        <authorList>
            <consortium name="DOE Joint Genome Institute"/>
            <person name="Tisserant E."/>
            <person name="Malbreil M."/>
            <person name="Kuo A."/>
            <person name="Kohler A."/>
            <person name="Symeonidi A."/>
            <person name="Balestrini R."/>
            <person name="Charron P."/>
            <person name="Duensing N."/>
            <person name="Frei-dit-Frey N."/>
            <person name="Gianinazzi-Pearson V."/>
            <person name="Gilbert B."/>
            <person name="Handa Y."/>
            <person name="Hijri M."/>
            <person name="Kaul R."/>
            <person name="Kawaguchi M."/>
            <person name="Krajinski F."/>
            <person name="Lammers P."/>
            <person name="Lapierre D."/>
            <person name="Masclaux F.G."/>
            <person name="Murat C."/>
            <person name="Morin E."/>
            <person name="Ndikumana S."/>
            <person name="Pagni M."/>
            <person name="Petitpierre D."/>
            <person name="Requena N."/>
            <person name="Rosikiewicz P."/>
            <person name="Riley R."/>
            <person name="Saito K."/>
            <person name="San Clemente H."/>
            <person name="Shapiro H."/>
            <person name="van Tuinen D."/>
            <person name="Becard G."/>
            <person name="Bonfante P."/>
            <person name="Paszkowski U."/>
            <person name="Shachar-Hill Y."/>
            <person name="Young J.P."/>
            <person name="Sanders I.R."/>
            <person name="Henrissat B."/>
            <person name="Rensing S.A."/>
            <person name="Grigoriev I.V."/>
            <person name="Corradi N."/>
            <person name="Roux C."/>
            <person name="Martin F."/>
        </authorList>
    </citation>
    <scope>NUCLEOTIDE SEQUENCE</scope>
    <source>
        <strain evidence="1">DAOM 197198</strain>
    </source>
</reference>
<dbReference type="AlphaFoldDB" id="U9TSA2"/>
<name>U9TSA2_RHIID</name>
<organism evidence="1">
    <name type="scientific">Rhizophagus irregularis (strain DAOM 181602 / DAOM 197198 / MUCL 43194)</name>
    <name type="common">Arbuscular mycorrhizal fungus</name>
    <name type="synonym">Glomus intraradices</name>
    <dbReference type="NCBI Taxonomy" id="747089"/>
    <lineage>
        <taxon>Eukaryota</taxon>
        <taxon>Fungi</taxon>
        <taxon>Fungi incertae sedis</taxon>
        <taxon>Mucoromycota</taxon>
        <taxon>Glomeromycotina</taxon>
        <taxon>Glomeromycetes</taxon>
        <taxon>Glomerales</taxon>
        <taxon>Glomeraceae</taxon>
        <taxon>Rhizophagus</taxon>
    </lineage>
</organism>
<sequence>MHNTWKRELFSIPYICSLKIVSIAKNCTGIETASKVEVLFANFLPHIEKVNEICKTAQYNKKACEAIYREVIDEVHQYEFNDIEEIDKGGFGIIKSALTNDGIESCT</sequence>
<evidence type="ECO:0000313" key="1">
    <source>
        <dbReference type="EMBL" id="ESA11039.1"/>
    </source>
</evidence>
<gene>
    <name evidence="1" type="ORF">GLOINDRAFT_28744</name>
</gene>
<accession>U9TSA2</accession>
<dbReference type="EMBL" id="KI286433">
    <property type="protein sequence ID" value="ESA11039.1"/>
    <property type="molecule type" value="Genomic_DNA"/>
</dbReference>